<reference evidence="2" key="1">
    <citation type="journal article" date="2019" name="Int. J. Syst. Evol. Microbiol.">
        <title>The Global Catalogue of Microorganisms (GCM) 10K type strain sequencing project: providing services to taxonomists for standard genome sequencing and annotation.</title>
        <authorList>
            <consortium name="The Broad Institute Genomics Platform"/>
            <consortium name="The Broad Institute Genome Sequencing Center for Infectious Disease"/>
            <person name="Wu L."/>
            <person name="Ma J."/>
        </authorList>
    </citation>
    <scope>NUCLEOTIDE SEQUENCE [LARGE SCALE GENOMIC DNA]</scope>
    <source>
        <strain evidence="2">JCM 13929</strain>
    </source>
</reference>
<comment type="caution">
    <text evidence="1">The sequence shown here is derived from an EMBL/GenBank/DDBJ whole genome shotgun (WGS) entry which is preliminary data.</text>
</comment>
<evidence type="ECO:0000313" key="2">
    <source>
        <dbReference type="Proteomes" id="UP001500064"/>
    </source>
</evidence>
<accession>A0ABP4SRM6</accession>
<keyword evidence="2" id="KW-1185">Reference proteome</keyword>
<evidence type="ECO:0000313" key="1">
    <source>
        <dbReference type="EMBL" id="GAA1676866.1"/>
    </source>
</evidence>
<proteinExistence type="predicted"/>
<dbReference type="Proteomes" id="UP001500064">
    <property type="component" value="Unassembled WGS sequence"/>
</dbReference>
<protein>
    <submittedName>
        <fullName evidence="1">Uncharacterized protein</fullName>
    </submittedName>
</protein>
<organism evidence="1 2">
    <name type="scientific">Nonomuraea maheshkhaliensis</name>
    <dbReference type="NCBI Taxonomy" id="419590"/>
    <lineage>
        <taxon>Bacteria</taxon>
        <taxon>Bacillati</taxon>
        <taxon>Actinomycetota</taxon>
        <taxon>Actinomycetes</taxon>
        <taxon>Streptosporangiales</taxon>
        <taxon>Streptosporangiaceae</taxon>
        <taxon>Nonomuraea</taxon>
    </lineage>
</organism>
<name>A0ABP4SRM6_9ACTN</name>
<sequence>MDDTELIEDEDLPIEVSYGLRQIWTGAPDSGCHTLTVGEREYHASRSPFAQFDEVRTC</sequence>
<gene>
    <name evidence="1" type="ORF">GCM10009733_087200</name>
</gene>
<dbReference type="EMBL" id="BAAAMU010000107">
    <property type="protein sequence ID" value="GAA1676866.1"/>
    <property type="molecule type" value="Genomic_DNA"/>
</dbReference>